<feature type="compositionally biased region" description="Basic and acidic residues" evidence="1">
    <location>
        <begin position="145"/>
        <end position="155"/>
    </location>
</feature>
<keyword evidence="4" id="KW-1185">Reference proteome</keyword>
<feature type="compositionally biased region" description="Polar residues" evidence="1">
    <location>
        <begin position="90"/>
        <end position="101"/>
    </location>
</feature>
<name>A0A6A4JF00_APOLU</name>
<dbReference type="EMBL" id="WIXP02000007">
    <property type="protein sequence ID" value="KAF6208275.1"/>
    <property type="molecule type" value="Genomic_DNA"/>
</dbReference>
<dbReference type="AlphaFoldDB" id="A0A6A4JF00"/>
<sequence>MGPLTLFSSILLGLVGWGISESTNDSTEDTIMLRNHLLPGVDYERDRPPAQHLVLVTNSEDGRPPVYQLDTVHMNMEEQYGVLGVVLPPSRNQNGQRNPDGQRNPGGQRNPSGNRRNPQNQRNQDGQENQEGQRNPSNRRNPNRRASEQNRNRIYKPEDVDRFNWWNQV</sequence>
<gene>
    <name evidence="3" type="ORF">GE061_016729</name>
</gene>
<organism evidence="3 4">
    <name type="scientific">Apolygus lucorum</name>
    <name type="common">Small green plant bug</name>
    <name type="synonym">Lygocoris lucorum</name>
    <dbReference type="NCBI Taxonomy" id="248454"/>
    <lineage>
        <taxon>Eukaryota</taxon>
        <taxon>Metazoa</taxon>
        <taxon>Ecdysozoa</taxon>
        <taxon>Arthropoda</taxon>
        <taxon>Hexapoda</taxon>
        <taxon>Insecta</taxon>
        <taxon>Pterygota</taxon>
        <taxon>Neoptera</taxon>
        <taxon>Paraneoptera</taxon>
        <taxon>Hemiptera</taxon>
        <taxon>Heteroptera</taxon>
        <taxon>Panheteroptera</taxon>
        <taxon>Cimicomorpha</taxon>
        <taxon>Miridae</taxon>
        <taxon>Mirini</taxon>
        <taxon>Apolygus</taxon>
    </lineage>
</organism>
<feature type="signal peptide" evidence="2">
    <location>
        <begin position="1"/>
        <end position="20"/>
    </location>
</feature>
<feature type="region of interest" description="Disordered" evidence="1">
    <location>
        <begin position="86"/>
        <end position="155"/>
    </location>
</feature>
<keyword evidence="2" id="KW-0732">Signal</keyword>
<proteinExistence type="predicted"/>
<protein>
    <submittedName>
        <fullName evidence="3">Uncharacterized protein</fullName>
    </submittedName>
</protein>
<evidence type="ECO:0000256" key="2">
    <source>
        <dbReference type="SAM" id="SignalP"/>
    </source>
</evidence>
<reference evidence="3" key="1">
    <citation type="journal article" date="2021" name="Mol. Ecol. Resour.">
        <title>Apolygus lucorum genome provides insights into omnivorousness and mesophyll feeding.</title>
        <authorList>
            <person name="Liu Y."/>
            <person name="Liu H."/>
            <person name="Wang H."/>
            <person name="Huang T."/>
            <person name="Liu B."/>
            <person name="Yang B."/>
            <person name="Yin L."/>
            <person name="Li B."/>
            <person name="Zhang Y."/>
            <person name="Zhang S."/>
            <person name="Jiang F."/>
            <person name="Zhang X."/>
            <person name="Ren Y."/>
            <person name="Wang B."/>
            <person name="Wang S."/>
            <person name="Lu Y."/>
            <person name="Wu K."/>
            <person name="Fan W."/>
            <person name="Wang G."/>
        </authorList>
    </citation>
    <scope>NUCLEOTIDE SEQUENCE</scope>
    <source>
        <strain evidence="3">12Hb</strain>
    </source>
</reference>
<evidence type="ECO:0000313" key="4">
    <source>
        <dbReference type="Proteomes" id="UP000466442"/>
    </source>
</evidence>
<evidence type="ECO:0000256" key="1">
    <source>
        <dbReference type="SAM" id="MobiDB-lite"/>
    </source>
</evidence>
<feature type="compositionally biased region" description="Low complexity" evidence="1">
    <location>
        <begin position="103"/>
        <end position="127"/>
    </location>
</feature>
<evidence type="ECO:0000313" key="3">
    <source>
        <dbReference type="EMBL" id="KAF6208275.1"/>
    </source>
</evidence>
<feature type="chain" id="PRO_5043613321" evidence="2">
    <location>
        <begin position="21"/>
        <end position="169"/>
    </location>
</feature>
<accession>A0A6A4JF00</accession>
<dbReference type="Proteomes" id="UP000466442">
    <property type="component" value="Unassembled WGS sequence"/>
</dbReference>
<comment type="caution">
    <text evidence="3">The sequence shown here is derived from an EMBL/GenBank/DDBJ whole genome shotgun (WGS) entry which is preliminary data.</text>
</comment>